<organism evidence="1">
    <name type="scientific">Schistocephalus solidus</name>
    <name type="common">Tapeworm</name>
    <dbReference type="NCBI Taxonomy" id="70667"/>
    <lineage>
        <taxon>Eukaryota</taxon>
        <taxon>Metazoa</taxon>
        <taxon>Spiralia</taxon>
        <taxon>Lophotrochozoa</taxon>
        <taxon>Platyhelminthes</taxon>
        <taxon>Cestoda</taxon>
        <taxon>Eucestoda</taxon>
        <taxon>Diphyllobothriidea</taxon>
        <taxon>Diphyllobothriidae</taxon>
        <taxon>Schistocephalus</taxon>
    </lineage>
</organism>
<protein>
    <submittedName>
        <fullName evidence="1">Uncharacterized protein</fullName>
    </submittedName>
</protein>
<accession>A0A0X3PB65</accession>
<dbReference type="AlphaFoldDB" id="A0A0X3PB65"/>
<sequence>MLVQSTCLRVPGRALLVRAKRALSSDETYCMDLVKKADYYNYLCAIHLPPDHRRFACFLRAFNAEISQVVDRAPTRETANIRYRYWLDAIEAAFKDPSSTDILRSPVERELCWVSNLSSVRLMTSVPT</sequence>
<dbReference type="Gene3D" id="1.10.600.10">
    <property type="entry name" value="Farnesyl Diphosphate Synthase"/>
    <property type="match status" value="1"/>
</dbReference>
<dbReference type="Pfam" id="PF00494">
    <property type="entry name" value="SQS_PSY"/>
    <property type="match status" value="1"/>
</dbReference>
<reference evidence="1" key="1">
    <citation type="submission" date="2016-01" db="EMBL/GenBank/DDBJ databases">
        <title>Reference transcriptome for the parasite Schistocephalus solidus: insights into the molecular evolution of parasitism.</title>
        <authorList>
            <person name="Hebert F.O."/>
            <person name="Grambauer S."/>
            <person name="Barber I."/>
            <person name="Landry C.R."/>
            <person name="Aubin-Horth N."/>
        </authorList>
    </citation>
    <scope>NUCLEOTIDE SEQUENCE</scope>
</reference>
<dbReference type="InterPro" id="IPR002060">
    <property type="entry name" value="Squ/phyt_synthse"/>
</dbReference>
<dbReference type="InterPro" id="IPR008949">
    <property type="entry name" value="Isoprenoid_synthase_dom_sf"/>
</dbReference>
<dbReference type="EMBL" id="GEEE01014051">
    <property type="protein sequence ID" value="JAP49174.1"/>
    <property type="molecule type" value="Transcribed_RNA"/>
</dbReference>
<dbReference type="SUPFAM" id="SSF48576">
    <property type="entry name" value="Terpenoid synthases"/>
    <property type="match status" value="1"/>
</dbReference>
<evidence type="ECO:0000313" key="1">
    <source>
        <dbReference type="EMBL" id="JAP49174.1"/>
    </source>
</evidence>
<name>A0A0X3PB65_SCHSO</name>
<proteinExistence type="predicted"/>
<gene>
    <name evidence="1" type="ORF">TR88699</name>
</gene>